<evidence type="ECO:0000256" key="1">
    <source>
        <dbReference type="ARBA" id="ARBA00023002"/>
    </source>
</evidence>
<evidence type="ECO:0000313" key="2">
    <source>
        <dbReference type="EMBL" id="EJT99539.1"/>
    </source>
</evidence>
<keyword evidence="1" id="KW-0560">Oxidoreductase</keyword>
<dbReference type="HOGENOM" id="CLU_010194_44_4_1"/>
<dbReference type="Gene3D" id="3.40.50.720">
    <property type="entry name" value="NAD(P)-binding Rossmann-like Domain"/>
    <property type="match status" value="1"/>
</dbReference>
<organism evidence="2 3">
    <name type="scientific">Dacryopinax primogenitus (strain DJM 731)</name>
    <name type="common">Brown rot fungus</name>
    <dbReference type="NCBI Taxonomy" id="1858805"/>
    <lineage>
        <taxon>Eukaryota</taxon>
        <taxon>Fungi</taxon>
        <taxon>Dikarya</taxon>
        <taxon>Basidiomycota</taxon>
        <taxon>Agaricomycotina</taxon>
        <taxon>Dacrymycetes</taxon>
        <taxon>Dacrymycetales</taxon>
        <taxon>Dacrymycetaceae</taxon>
        <taxon>Dacryopinax</taxon>
    </lineage>
</organism>
<dbReference type="EMBL" id="JH795869">
    <property type="protein sequence ID" value="EJT99539.1"/>
    <property type="molecule type" value="Genomic_DNA"/>
</dbReference>
<dbReference type="SUPFAM" id="SSF51735">
    <property type="entry name" value="NAD(P)-binding Rossmann-fold domains"/>
    <property type="match status" value="1"/>
</dbReference>
<dbReference type="Proteomes" id="UP000030653">
    <property type="component" value="Unassembled WGS sequence"/>
</dbReference>
<dbReference type="GeneID" id="63692394"/>
<dbReference type="PANTHER" id="PTHR43157">
    <property type="entry name" value="PHOSPHATIDYLINOSITOL-GLYCAN BIOSYNTHESIS CLASS F PROTEIN-RELATED"/>
    <property type="match status" value="1"/>
</dbReference>
<keyword evidence="3" id="KW-1185">Reference proteome</keyword>
<dbReference type="OMA" id="KYWSQQY"/>
<gene>
    <name evidence="2" type="ORF">DACRYDRAFT_95916</name>
</gene>
<dbReference type="InterPro" id="IPR002347">
    <property type="entry name" value="SDR_fam"/>
</dbReference>
<evidence type="ECO:0000313" key="3">
    <source>
        <dbReference type="Proteomes" id="UP000030653"/>
    </source>
</evidence>
<dbReference type="InterPro" id="IPR036291">
    <property type="entry name" value="NAD(P)-bd_dom_sf"/>
</dbReference>
<dbReference type="Pfam" id="PF00106">
    <property type="entry name" value="adh_short"/>
    <property type="match status" value="1"/>
</dbReference>
<name>M5FV96_DACPD</name>
<dbReference type="GO" id="GO:0016491">
    <property type="term" value="F:oxidoreductase activity"/>
    <property type="evidence" value="ECO:0007669"/>
    <property type="project" value="UniProtKB-KW"/>
</dbReference>
<protein>
    <submittedName>
        <fullName evidence="2">NADP-binding protein</fullName>
    </submittedName>
</protein>
<dbReference type="AlphaFoldDB" id="M5FV96"/>
<reference evidence="2 3" key="1">
    <citation type="journal article" date="2012" name="Science">
        <title>The Paleozoic origin of enzymatic lignin decomposition reconstructed from 31 fungal genomes.</title>
        <authorList>
            <person name="Floudas D."/>
            <person name="Binder M."/>
            <person name="Riley R."/>
            <person name="Barry K."/>
            <person name="Blanchette R.A."/>
            <person name="Henrissat B."/>
            <person name="Martinez A.T."/>
            <person name="Otillar R."/>
            <person name="Spatafora J.W."/>
            <person name="Yadav J.S."/>
            <person name="Aerts A."/>
            <person name="Benoit I."/>
            <person name="Boyd A."/>
            <person name="Carlson A."/>
            <person name="Copeland A."/>
            <person name="Coutinho P.M."/>
            <person name="de Vries R.P."/>
            <person name="Ferreira P."/>
            <person name="Findley K."/>
            <person name="Foster B."/>
            <person name="Gaskell J."/>
            <person name="Glotzer D."/>
            <person name="Gorecki P."/>
            <person name="Heitman J."/>
            <person name="Hesse C."/>
            <person name="Hori C."/>
            <person name="Igarashi K."/>
            <person name="Jurgens J.A."/>
            <person name="Kallen N."/>
            <person name="Kersten P."/>
            <person name="Kohler A."/>
            <person name="Kuees U."/>
            <person name="Kumar T.K.A."/>
            <person name="Kuo A."/>
            <person name="LaButti K."/>
            <person name="Larrondo L.F."/>
            <person name="Lindquist E."/>
            <person name="Ling A."/>
            <person name="Lombard V."/>
            <person name="Lucas S."/>
            <person name="Lundell T."/>
            <person name="Martin R."/>
            <person name="McLaughlin D.J."/>
            <person name="Morgenstern I."/>
            <person name="Morin E."/>
            <person name="Murat C."/>
            <person name="Nagy L.G."/>
            <person name="Nolan M."/>
            <person name="Ohm R.A."/>
            <person name="Patyshakuliyeva A."/>
            <person name="Rokas A."/>
            <person name="Ruiz-Duenas F.J."/>
            <person name="Sabat G."/>
            <person name="Salamov A."/>
            <person name="Samejima M."/>
            <person name="Schmutz J."/>
            <person name="Slot J.C."/>
            <person name="St John F."/>
            <person name="Stenlid J."/>
            <person name="Sun H."/>
            <person name="Sun S."/>
            <person name="Syed K."/>
            <person name="Tsang A."/>
            <person name="Wiebenga A."/>
            <person name="Young D."/>
            <person name="Pisabarro A."/>
            <person name="Eastwood D.C."/>
            <person name="Martin F."/>
            <person name="Cullen D."/>
            <person name="Grigoriev I.V."/>
            <person name="Hibbett D.S."/>
        </authorList>
    </citation>
    <scope>NUCLEOTIDE SEQUENCE [LARGE SCALE GENOMIC DNA]</scope>
    <source>
        <strain evidence="2 3">DJM-731 SS1</strain>
    </source>
</reference>
<dbReference type="RefSeq" id="XP_040626437.1">
    <property type="nucleotide sequence ID" value="XM_040777332.1"/>
</dbReference>
<sequence>MKLTVSLFLREQCTVLTKPASYAPSLAGKTVIITGANTGLGYEAAQHLARLCPGRLILACRDPKKGRDAAETIGRVTGCGNVQAWTVDIGSNASVKAFAERFERETEGRLDILIENAGVNVPKMERTVDGWEKNIGINHLGTAHLALRMLPFLLQASQPRLVILASDVHYFTADPEGLNQPDVLHRLNSDRQTNKFESFDGIQRYDVSKTLNVLWGEELSRHIPSSSSLTVTTLNPGLCVSALLRDHSFTHRLCARVIGRSTGVGSRTIVHAAVAPELQGKTGVFLSSCRITEPSDFVISKEGHAHCDPVSQFIRYL</sequence>
<dbReference type="PANTHER" id="PTHR43157:SF31">
    <property type="entry name" value="PHOSPHATIDYLINOSITOL-GLYCAN BIOSYNTHESIS CLASS F PROTEIN"/>
    <property type="match status" value="1"/>
</dbReference>
<dbReference type="OrthoDB" id="542013at2759"/>
<proteinExistence type="predicted"/>
<dbReference type="PRINTS" id="PR00081">
    <property type="entry name" value="GDHRDH"/>
</dbReference>
<dbReference type="STRING" id="1858805.M5FV96"/>
<accession>M5FV96</accession>